<evidence type="ECO:0000256" key="2">
    <source>
        <dbReference type="ARBA" id="ARBA00004300"/>
    </source>
</evidence>
<name>A0A0B6ZWN3_9EUPU</name>
<keyword evidence="4" id="KW-0963">Cytoplasm</keyword>
<dbReference type="GO" id="GO:0036064">
    <property type="term" value="C:ciliary basal body"/>
    <property type="evidence" value="ECO:0007669"/>
    <property type="project" value="TreeGrafter"/>
</dbReference>
<reference evidence="10" key="1">
    <citation type="submission" date="2014-12" db="EMBL/GenBank/DDBJ databases">
        <title>Insight into the proteome of Arion vulgaris.</title>
        <authorList>
            <person name="Aradska J."/>
            <person name="Bulat T."/>
            <person name="Smidak R."/>
            <person name="Sarate P."/>
            <person name="Gangsoo J."/>
            <person name="Sialana F."/>
            <person name="Bilban M."/>
            <person name="Lubec G."/>
        </authorList>
    </citation>
    <scope>NUCLEOTIDE SEQUENCE</scope>
    <source>
        <tissue evidence="10">Skin</tissue>
    </source>
</reference>
<keyword evidence="6" id="KW-0965">Cell junction</keyword>
<dbReference type="GO" id="GO:0007155">
    <property type="term" value="P:cell adhesion"/>
    <property type="evidence" value="ECO:0007669"/>
    <property type="project" value="UniProtKB-KW"/>
</dbReference>
<dbReference type="GO" id="GO:0035735">
    <property type="term" value="P:intraciliary transport involved in cilium assembly"/>
    <property type="evidence" value="ECO:0007669"/>
    <property type="project" value="TreeGrafter"/>
</dbReference>
<dbReference type="GO" id="GO:0034451">
    <property type="term" value="C:centriolar satellite"/>
    <property type="evidence" value="ECO:0007669"/>
    <property type="project" value="TreeGrafter"/>
</dbReference>
<dbReference type="AlphaFoldDB" id="A0A0B6ZWN3"/>
<keyword evidence="8" id="KW-0206">Cytoskeleton</keyword>
<dbReference type="InterPro" id="IPR021622">
    <property type="entry name" value="Afadin/alpha-actinin-bd"/>
</dbReference>
<comment type="similarity">
    <text evidence="3">Belongs to the ADIP family.</text>
</comment>
<keyword evidence="7" id="KW-0175">Coiled coil</keyword>
<dbReference type="InterPro" id="IPR052300">
    <property type="entry name" value="Adhesion_Centrosome_assoc"/>
</dbReference>
<dbReference type="PANTHER" id="PTHR46507:SF4">
    <property type="entry name" value="SSX FAMILY MEMBER 2 INTERACTING PROTEIN"/>
    <property type="match status" value="1"/>
</dbReference>
<accession>A0A0B6ZWN3</accession>
<comment type="subcellular location">
    <subcellularLocation>
        <location evidence="1">Cell junction</location>
    </subcellularLocation>
    <subcellularLocation>
        <location evidence="2">Cytoplasm</location>
        <location evidence="2">Cytoskeleton</location>
        <location evidence="2">Microtubule organizing center</location>
        <location evidence="2">Centrosome</location>
    </subcellularLocation>
</comment>
<dbReference type="EMBL" id="HACG01026104">
    <property type="protein sequence ID" value="CEK72969.1"/>
    <property type="molecule type" value="Transcribed_RNA"/>
</dbReference>
<dbReference type="GO" id="GO:0070161">
    <property type="term" value="C:anchoring junction"/>
    <property type="evidence" value="ECO:0007669"/>
    <property type="project" value="UniProtKB-SubCell"/>
</dbReference>
<evidence type="ECO:0000256" key="6">
    <source>
        <dbReference type="ARBA" id="ARBA00022949"/>
    </source>
</evidence>
<proteinExistence type="inferred from homology"/>
<evidence type="ECO:0000256" key="5">
    <source>
        <dbReference type="ARBA" id="ARBA00022889"/>
    </source>
</evidence>
<dbReference type="EMBL" id="HACG01026103">
    <property type="protein sequence ID" value="CEK72968.1"/>
    <property type="molecule type" value="Transcribed_RNA"/>
</dbReference>
<organism evidence="10">
    <name type="scientific">Arion vulgaris</name>
    <dbReference type="NCBI Taxonomy" id="1028688"/>
    <lineage>
        <taxon>Eukaryota</taxon>
        <taxon>Metazoa</taxon>
        <taxon>Spiralia</taxon>
        <taxon>Lophotrochozoa</taxon>
        <taxon>Mollusca</taxon>
        <taxon>Gastropoda</taxon>
        <taxon>Heterobranchia</taxon>
        <taxon>Euthyneura</taxon>
        <taxon>Panpulmonata</taxon>
        <taxon>Eupulmonata</taxon>
        <taxon>Stylommatophora</taxon>
        <taxon>Helicina</taxon>
        <taxon>Arionoidea</taxon>
        <taxon>Arionidae</taxon>
        <taxon>Arion</taxon>
    </lineage>
</organism>
<evidence type="ECO:0000256" key="7">
    <source>
        <dbReference type="ARBA" id="ARBA00023054"/>
    </source>
</evidence>
<evidence type="ECO:0000313" key="9">
    <source>
        <dbReference type="EMBL" id="CEK72968.1"/>
    </source>
</evidence>
<evidence type="ECO:0000256" key="4">
    <source>
        <dbReference type="ARBA" id="ARBA00022490"/>
    </source>
</evidence>
<protein>
    <submittedName>
        <fullName evidence="10">Uncharacterized protein</fullName>
    </submittedName>
</protein>
<keyword evidence="5" id="KW-0130">Cell adhesion</keyword>
<sequence length="285" mass="33339">MDSEMSDVEAYLLPTSILDKAAYVVRDEDTEFCNKSNLANSIAYINQEFELLGLSCVTHDGTRCTSDMLFFINRLYDLLTLYQKIMAVKGDLETRNHRLLCEIDHYQNTALRGKKLQEQTDRELNQEREKTRQLSMKYKQVCSSLKTEKEEVRRLTAVLQSRDIQHKHEQKKKEKEVHRLKERLHQLLADKVPDRKVGMDLMNVVSRRSEEGRRATWKTGPEKQEEEMYHILINNYEERHQELMQENGGLRDCLLSLQRELSTLVKHTTDLSVTSVLDVSSCQSS</sequence>
<dbReference type="Pfam" id="PF11559">
    <property type="entry name" value="ADIP"/>
    <property type="match status" value="1"/>
</dbReference>
<evidence type="ECO:0000313" key="10">
    <source>
        <dbReference type="EMBL" id="CEK72969.1"/>
    </source>
</evidence>
<evidence type="ECO:0000256" key="8">
    <source>
        <dbReference type="ARBA" id="ARBA00023212"/>
    </source>
</evidence>
<dbReference type="PANTHER" id="PTHR46507">
    <property type="entry name" value="AFADIN- AND ALPHA-ACTININ-BINDING PROTEIN"/>
    <property type="match status" value="1"/>
</dbReference>
<evidence type="ECO:0000256" key="3">
    <source>
        <dbReference type="ARBA" id="ARBA00009291"/>
    </source>
</evidence>
<gene>
    <name evidence="10" type="primary">ORF84744</name>
    <name evidence="9" type="synonym">ORF84742</name>
</gene>
<evidence type="ECO:0000256" key="1">
    <source>
        <dbReference type="ARBA" id="ARBA00004282"/>
    </source>
</evidence>